<dbReference type="AlphaFoldDB" id="A0A4R4P663"/>
<proteinExistence type="predicted"/>
<keyword evidence="3" id="KW-1185">Reference proteome</keyword>
<protein>
    <submittedName>
        <fullName evidence="2">Uncharacterized protein</fullName>
    </submittedName>
</protein>
<feature type="chain" id="PRO_5020377569" evidence="1">
    <location>
        <begin position="31"/>
        <end position="293"/>
    </location>
</feature>
<evidence type="ECO:0000313" key="3">
    <source>
        <dbReference type="Proteomes" id="UP000295075"/>
    </source>
</evidence>
<feature type="signal peptide" evidence="1">
    <location>
        <begin position="1"/>
        <end position="30"/>
    </location>
</feature>
<accession>A0A4R4P663</accession>
<dbReference type="OrthoDB" id="3814463at2"/>
<reference evidence="2 3" key="1">
    <citation type="submission" date="2019-03" db="EMBL/GenBank/DDBJ databases">
        <title>Draft genome sequences of novel Actinobacteria.</title>
        <authorList>
            <person name="Sahin N."/>
            <person name="Ay H."/>
            <person name="Saygin H."/>
        </authorList>
    </citation>
    <scope>NUCLEOTIDE SEQUENCE [LARGE SCALE GENOMIC DNA]</scope>
    <source>
        <strain evidence="2 3">JCM 30547</strain>
    </source>
</reference>
<comment type="caution">
    <text evidence="2">The sequence shown here is derived from an EMBL/GenBank/DDBJ whole genome shotgun (WGS) entry which is preliminary data.</text>
</comment>
<organism evidence="2 3">
    <name type="scientific">Kribbella albertanoniae</name>
    <dbReference type="NCBI Taxonomy" id="1266829"/>
    <lineage>
        <taxon>Bacteria</taxon>
        <taxon>Bacillati</taxon>
        <taxon>Actinomycetota</taxon>
        <taxon>Actinomycetes</taxon>
        <taxon>Propionibacteriales</taxon>
        <taxon>Kribbellaceae</taxon>
        <taxon>Kribbella</taxon>
    </lineage>
</organism>
<gene>
    <name evidence="2" type="ORF">E1261_36865</name>
</gene>
<keyword evidence="1" id="KW-0732">Signal</keyword>
<name>A0A4R4P663_9ACTN</name>
<evidence type="ECO:0000313" key="2">
    <source>
        <dbReference type="EMBL" id="TDC17585.1"/>
    </source>
</evidence>
<evidence type="ECO:0000256" key="1">
    <source>
        <dbReference type="SAM" id="SignalP"/>
    </source>
</evidence>
<sequence>MRRNILAGGVALAVLATGLAATVTARPASAALSDVPADCYALADAYRADGQRLTYRYDAKKTSTEALPGDNLGWVPTALVPYGAIGADDWWQSQELATHPTDGNIYHLERQGDKIDGVEKITVHKVTRVAAGFGGTRFITMAWPYLYRAEGTSLYRYKFAWIDGKPTLSGRKAISGGDWETVKTLDYSRTIGTGAAAVDVLTGTKSNGELKEWRISYATPAVVTSKVLKASGWGNFVALGGGSCDSHPNGRTLLGITPKGVAAVYFDADRKDGLGTDIKGGSLGLVGWTEKSY</sequence>
<dbReference type="RefSeq" id="WP_132414379.1">
    <property type="nucleotide sequence ID" value="NZ_SMKA01000270.1"/>
</dbReference>
<dbReference type="Proteomes" id="UP000295075">
    <property type="component" value="Unassembled WGS sequence"/>
</dbReference>
<dbReference type="EMBL" id="SMKA01000270">
    <property type="protein sequence ID" value="TDC17585.1"/>
    <property type="molecule type" value="Genomic_DNA"/>
</dbReference>